<reference evidence="1" key="1">
    <citation type="journal article" date="2015" name="Nature">
        <title>Complex archaea that bridge the gap between prokaryotes and eukaryotes.</title>
        <authorList>
            <person name="Spang A."/>
            <person name="Saw J.H."/>
            <person name="Jorgensen S.L."/>
            <person name="Zaremba-Niedzwiedzka K."/>
            <person name="Martijn J."/>
            <person name="Lind A.E."/>
            <person name="van Eijk R."/>
            <person name="Schleper C."/>
            <person name="Guy L."/>
            <person name="Ettema T.J."/>
        </authorList>
    </citation>
    <scope>NUCLEOTIDE SEQUENCE</scope>
</reference>
<sequence length="63" mass="7330">MAYDIEIEFDSTGIGICPVCHREVWYGACQYIRHYQCVSEVEVCSDCKSDFIKINDIFFRGII</sequence>
<gene>
    <name evidence="1" type="ORF">LCGC14_0814830</name>
</gene>
<comment type="caution">
    <text evidence="1">The sequence shown here is derived from an EMBL/GenBank/DDBJ whole genome shotgun (WGS) entry which is preliminary data.</text>
</comment>
<protein>
    <submittedName>
        <fullName evidence="1">Uncharacterized protein</fullName>
    </submittedName>
</protein>
<proteinExistence type="predicted"/>
<dbReference type="EMBL" id="LAZR01002259">
    <property type="protein sequence ID" value="KKN32334.1"/>
    <property type="molecule type" value="Genomic_DNA"/>
</dbReference>
<dbReference type="AlphaFoldDB" id="A0A0F9PQ68"/>
<organism evidence="1">
    <name type="scientific">marine sediment metagenome</name>
    <dbReference type="NCBI Taxonomy" id="412755"/>
    <lineage>
        <taxon>unclassified sequences</taxon>
        <taxon>metagenomes</taxon>
        <taxon>ecological metagenomes</taxon>
    </lineage>
</organism>
<name>A0A0F9PQ68_9ZZZZ</name>
<evidence type="ECO:0000313" key="1">
    <source>
        <dbReference type="EMBL" id="KKN32334.1"/>
    </source>
</evidence>
<accession>A0A0F9PQ68</accession>